<organism evidence="3 4">
    <name type="scientific">Coprinellus micaceus</name>
    <name type="common">Glistening ink-cap mushroom</name>
    <name type="synonym">Coprinus micaceus</name>
    <dbReference type="NCBI Taxonomy" id="71717"/>
    <lineage>
        <taxon>Eukaryota</taxon>
        <taxon>Fungi</taxon>
        <taxon>Dikarya</taxon>
        <taxon>Basidiomycota</taxon>
        <taxon>Agaricomycotina</taxon>
        <taxon>Agaricomycetes</taxon>
        <taxon>Agaricomycetidae</taxon>
        <taxon>Agaricales</taxon>
        <taxon>Agaricineae</taxon>
        <taxon>Psathyrellaceae</taxon>
        <taxon>Coprinellus</taxon>
    </lineage>
</organism>
<feature type="domain" description="DUF6533" evidence="2">
    <location>
        <begin position="23"/>
        <end position="68"/>
    </location>
</feature>
<dbReference type="InterPro" id="IPR045340">
    <property type="entry name" value="DUF6533"/>
</dbReference>
<dbReference type="AlphaFoldDB" id="A0A4Y7T3B8"/>
<feature type="transmembrane region" description="Helical" evidence="1">
    <location>
        <begin position="155"/>
        <end position="175"/>
    </location>
</feature>
<reference evidence="3 4" key="1">
    <citation type="journal article" date="2019" name="Nat. Ecol. Evol.">
        <title>Megaphylogeny resolves global patterns of mushroom evolution.</title>
        <authorList>
            <person name="Varga T."/>
            <person name="Krizsan K."/>
            <person name="Foldi C."/>
            <person name="Dima B."/>
            <person name="Sanchez-Garcia M."/>
            <person name="Sanchez-Ramirez S."/>
            <person name="Szollosi G.J."/>
            <person name="Szarkandi J.G."/>
            <person name="Papp V."/>
            <person name="Albert L."/>
            <person name="Andreopoulos W."/>
            <person name="Angelini C."/>
            <person name="Antonin V."/>
            <person name="Barry K.W."/>
            <person name="Bougher N.L."/>
            <person name="Buchanan P."/>
            <person name="Buyck B."/>
            <person name="Bense V."/>
            <person name="Catcheside P."/>
            <person name="Chovatia M."/>
            <person name="Cooper J."/>
            <person name="Damon W."/>
            <person name="Desjardin D."/>
            <person name="Finy P."/>
            <person name="Geml J."/>
            <person name="Haridas S."/>
            <person name="Hughes K."/>
            <person name="Justo A."/>
            <person name="Karasinski D."/>
            <person name="Kautmanova I."/>
            <person name="Kiss B."/>
            <person name="Kocsube S."/>
            <person name="Kotiranta H."/>
            <person name="LaButti K.M."/>
            <person name="Lechner B.E."/>
            <person name="Liimatainen K."/>
            <person name="Lipzen A."/>
            <person name="Lukacs Z."/>
            <person name="Mihaltcheva S."/>
            <person name="Morgado L.N."/>
            <person name="Niskanen T."/>
            <person name="Noordeloos M.E."/>
            <person name="Ohm R.A."/>
            <person name="Ortiz-Santana B."/>
            <person name="Ovrebo C."/>
            <person name="Racz N."/>
            <person name="Riley R."/>
            <person name="Savchenko A."/>
            <person name="Shiryaev A."/>
            <person name="Soop K."/>
            <person name="Spirin V."/>
            <person name="Szebenyi C."/>
            <person name="Tomsovsky M."/>
            <person name="Tulloss R.E."/>
            <person name="Uehling J."/>
            <person name="Grigoriev I.V."/>
            <person name="Vagvolgyi C."/>
            <person name="Papp T."/>
            <person name="Martin F.M."/>
            <person name="Miettinen O."/>
            <person name="Hibbett D.S."/>
            <person name="Nagy L.G."/>
        </authorList>
    </citation>
    <scope>NUCLEOTIDE SEQUENCE [LARGE SCALE GENOMIC DNA]</scope>
    <source>
        <strain evidence="3 4">FP101781</strain>
    </source>
</reference>
<evidence type="ECO:0000313" key="3">
    <source>
        <dbReference type="EMBL" id="TEB28625.1"/>
    </source>
</evidence>
<keyword evidence="1" id="KW-0812">Transmembrane</keyword>
<keyword evidence="4" id="KW-1185">Reference proteome</keyword>
<proteinExistence type="predicted"/>
<keyword evidence="1" id="KW-0472">Membrane</keyword>
<accession>A0A4Y7T3B8</accession>
<gene>
    <name evidence="3" type="ORF">FA13DRAFT_774479</name>
</gene>
<sequence length="204" mass="22480">MAMSAKQIDALAEAVAMWRMQEYIMVSFFCLYVCYYVTTLAEEVSIILPQKWNRGKTLYLIIRHGTLVYIALQLSRDWRNYFVMSPAGIQYLVAIIILSCGVPLVNAIILIVSVFQYPAGVLGPLPVELGYPCYFPSIATLADTTIFTAGSGIRAYASLVATTLLALLGALTLAIRYRGQRGGLVNVICRDGGSHYLSLLGRPR</sequence>
<keyword evidence="1" id="KW-1133">Transmembrane helix</keyword>
<evidence type="ECO:0000256" key="1">
    <source>
        <dbReference type="SAM" id="Phobius"/>
    </source>
</evidence>
<evidence type="ECO:0000259" key="2">
    <source>
        <dbReference type="Pfam" id="PF20151"/>
    </source>
</evidence>
<comment type="caution">
    <text evidence="3">The sequence shown here is derived from an EMBL/GenBank/DDBJ whole genome shotgun (WGS) entry which is preliminary data.</text>
</comment>
<dbReference type="OrthoDB" id="2686513at2759"/>
<name>A0A4Y7T3B8_COPMI</name>
<feature type="transmembrane region" description="Helical" evidence="1">
    <location>
        <begin position="87"/>
        <end position="115"/>
    </location>
</feature>
<dbReference type="Proteomes" id="UP000298030">
    <property type="component" value="Unassembled WGS sequence"/>
</dbReference>
<protein>
    <recommendedName>
        <fullName evidence="2">DUF6533 domain-containing protein</fullName>
    </recommendedName>
</protein>
<evidence type="ECO:0000313" key="4">
    <source>
        <dbReference type="Proteomes" id="UP000298030"/>
    </source>
</evidence>
<dbReference type="Pfam" id="PF20151">
    <property type="entry name" value="DUF6533"/>
    <property type="match status" value="1"/>
</dbReference>
<feature type="transmembrane region" description="Helical" evidence="1">
    <location>
        <begin position="20"/>
        <end position="38"/>
    </location>
</feature>
<dbReference type="EMBL" id="QPFP01000031">
    <property type="protein sequence ID" value="TEB28625.1"/>
    <property type="molecule type" value="Genomic_DNA"/>
</dbReference>